<dbReference type="InParanoid" id="D2VMF8"/>
<gene>
    <name evidence="2" type="ORF">NAEGRDRAFT_70118</name>
</gene>
<keyword evidence="3" id="KW-1185">Reference proteome</keyword>
<protein>
    <submittedName>
        <fullName evidence="2">Predicted protein</fullName>
    </submittedName>
</protein>
<dbReference type="Proteomes" id="UP000006671">
    <property type="component" value="Unassembled WGS sequence"/>
</dbReference>
<reference evidence="2 3" key="1">
    <citation type="journal article" date="2010" name="Cell">
        <title>The genome of Naegleria gruberi illuminates early eukaryotic versatility.</title>
        <authorList>
            <person name="Fritz-Laylin L.K."/>
            <person name="Prochnik S.E."/>
            <person name="Ginger M.L."/>
            <person name="Dacks J.B."/>
            <person name="Carpenter M.L."/>
            <person name="Field M.C."/>
            <person name="Kuo A."/>
            <person name="Paredez A."/>
            <person name="Chapman J."/>
            <person name="Pham J."/>
            <person name="Shu S."/>
            <person name="Neupane R."/>
            <person name="Cipriano M."/>
            <person name="Mancuso J."/>
            <person name="Tu H."/>
            <person name="Salamov A."/>
            <person name="Lindquist E."/>
            <person name="Shapiro H."/>
            <person name="Lucas S."/>
            <person name="Grigoriev I.V."/>
            <person name="Cande W.Z."/>
            <person name="Fulton C."/>
            <person name="Rokhsar D.S."/>
            <person name="Dawson S.C."/>
        </authorList>
    </citation>
    <scope>NUCLEOTIDE SEQUENCE [LARGE SCALE GENOMIC DNA]</scope>
    <source>
        <strain evidence="2 3">NEG-M</strain>
    </source>
</reference>
<dbReference type="EMBL" id="GG738882">
    <property type="protein sequence ID" value="EFC42054.1"/>
    <property type="molecule type" value="Genomic_DNA"/>
</dbReference>
<evidence type="ECO:0000313" key="3">
    <source>
        <dbReference type="Proteomes" id="UP000006671"/>
    </source>
</evidence>
<dbReference type="AlphaFoldDB" id="D2VMF8"/>
<name>D2VMF8_NAEGR</name>
<proteinExistence type="predicted"/>
<keyword evidence="1" id="KW-0472">Membrane</keyword>
<dbReference type="KEGG" id="ngr:NAEGRDRAFT_70118"/>
<feature type="transmembrane region" description="Helical" evidence="1">
    <location>
        <begin position="177"/>
        <end position="197"/>
    </location>
</feature>
<organism evidence="3">
    <name type="scientific">Naegleria gruberi</name>
    <name type="common">Amoeba</name>
    <dbReference type="NCBI Taxonomy" id="5762"/>
    <lineage>
        <taxon>Eukaryota</taxon>
        <taxon>Discoba</taxon>
        <taxon>Heterolobosea</taxon>
        <taxon>Tetramitia</taxon>
        <taxon>Eutetramitia</taxon>
        <taxon>Vahlkampfiidae</taxon>
        <taxon>Naegleria</taxon>
    </lineage>
</organism>
<keyword evidence="1" id="KW-1133">Transmembrane helix</keyword>
<accession>D2VMF8</accession>
<evidence type="ECO:0000313" key="2">
    <source>
        <dbReference type="EMBL" id="EFC42054.1"/>
    </source>
</evidence>
<dbReference type="OrthoDB" id="10497584at2759"/>
<dbReference type="VEuPathDB" id="AmoebaDB:NAEGRDRAFT_70118"/>
<dbReference type="GeneID" id="8851596"/>
<dbReference type="RefSeq" id="XP_002674798.1">
    <property type="nucleotide sequence ID" value="XM_002674752.1"/>
</dbReference>
<sequence length="766" mass="88240">MSSLDHTQSSSNDQQSEFLSLSEVIPNIHTIFDRTDIEITTQNEEKYINITKLLKKYSTTPRKPKYFKPNKSNWKGMMIEKNKFVEPVWALSFLLSPSCKCKESVLELISKYLVQDLTPIVIRNNVEQSGINLKFVGGCCSACGNESITCSTKYRKKITEMTDATYRNKIVNNVMNILYGICTACGLNLLLMLALYFQRNIPEFVKMLRCMRINPSTGKENESLWLQIKNAVSTVKSKLDISKKLIQYVKDFILLSDEKYQTFIEYTGLKCILPCSRTLCRLRSAIHECTQARYNVFVNGVAVCCNFVKVLGDMLNIHKSICSKNNISNSLSSVDLKLSLDKGTETYLVGSVAPLNLQVAAQSRFSQIICAILDYDENMEASNAILRFITSILEESYNSLTGFFEIMYNDTSIPIKIFMVHDLKMFGLISDLNDEECFCPYCKCKKSQRHLYEHDNDPRTLFFRMMPNVLVHNIICSLHMKMRIVSCLVVQILLQHGKDVWDVIESRMKRLPHLSQFKYRNERQEDEDEGVSDQHYPKIPYLNGDQVDEILRNFEKIFDGYLDYKGVMLWELVRVIFFDFIEGPDSLIGDVDKKDTLQLMCKYVGRLLREIYPTSKFAYYFHILIKHVPDLIFIYGPLVKFANEGSENIHAGHRLALERSTASGGKANKLETLQLLQQEHRRIYLASVNGFPWLGKHTELKEVEQSDHSFLHSKLLIMELGEMNDENWLVSLTNLHRDEEGNVPMPEAMIAPERMPPQRIGGFEIN</sequence>
<keyword evidence="1" id="KW-0812">Transmembrane</keyword>
<evidence type="ECO:0000256" key="1">
    <source>
        <dbReference type="SAM" id="Phobius"/>
    </source>
</evidence>